<feature type="compositionally biased region" description="Basic and acidic residues" evidence="3">
    <location>
        <begin position="163"/>
        <end position="179"/>
    </location>
</feature>
<dbReference type="InterPro" id="IPR047183">
    <property type="entry name" value="GDO-like"/>
</dbReference>
<dbReference type="EMBL" id="JANSLM010000027">
    <property type="protein sequence ID" value="MDT8843628.1"/>
    <property type="molecule type" value="Genomic_DNA"/>
</dbReference>
<dbReference type="GO" id="GO:0051213">
    <property type="term" value="F:dioxygenase activity"/>
    <property type="evidence" value="ECO:0007669"/>
    <property type="project" value="UniProtKB-KW"/>
</dbReference>
<feature type="domain" description="Cupin type-2" evidence="4">
    <location>
        <begin position="259"/>
        <end position="318"/>
    </location>
</feature>
<feature type="region of interest" description="Disordered" evidence="3">
    <location>
        <begin position="160"/>
        <end position="179"/>
    </location>
</feature>
<reference evidence="5" key="1">
    <citation type="submission" date="2022-08" db="EMBL/GenBank/DDBJ databases">
        <authorList>
            <person name="Kim S.-J."/>
        </authorList>
    </citation>
    <scope>NUCLEOTIDE SEQUENCE</scope>
    <source>
        <strain evidence="5">KJ</strain>
    </source>
</reference>
<accession>A0AAP5UYP9</accession>
<comment type="caution">
    <text evidence="5">The sequence shown here is derived from an EMBL/GenBank/DDBJ whole genome shotgun (WGS) entry which is preliminary data.</text>
</comment>
<name>A0AAP5UYP9_9BURK</name>
<evidence type="ECO:0000313" key="5">
    <source>
        <dbReference type="EMBL" id="MDT8843628.1"/>
    </source>
</evidence>
<sequence length="365" mass="40131">MQGEITLVDVSGAPPREQTVWPTVVLPKSAIDAEVERLASIARPANGVRASAVNHPMNTGPTPAYAPGIDVHIVVLKPGETSEPIMRNSSRVDMCIRGSGVVTTGKKCFGVEKFDVWNTPSMQAQVITNNGNDLLVRLSYSNAPLLERLEVHYVNENAASLPHRGEAHEKSAGQRRARDASTPIEIGVDGAQMLGYEWLVDIDTIDSKALHWPWKEVSPHLQKVYGMDLKYTGRHLYVLYNPATERRIGTSPSFFATIAKLPPGKVDQPHRHTSAAINYIMWGHGKSVVNGEKIQWSEGDLHFSAPGWSVHNHASREQGFMALTIQDHPLHIANESLLWQETLKAPIVKLGTDYGVQTNLSAIAE</sequence>
<dbReference type="Gene3D" id="2.60.120.10">
    <property type="entry name" value="Jelly Rolls"/>
    <property type="match status" value="2"/>
</dbReference>
<keyword evidence="1" id="KW-0223">Dioxygenase</keyword>
<evidence type="ECO:0000256" key="3">
    <source>
        <dbReference type="SAM" id="MobiDB-lite"/>
    </source>
</evidence>
<dbReference type="RefSeq" id="WP_315697642.1">
    <property type="nucleotide sequence ID" value="NZ_JANSLM010000027.1"/>
</dbReference>
<gene>
    <name evidence="5" type="ORF">ParKJ_40185</name>
</gene>
<protein>
    <submittedName>
        <fullName evidence="5">Cupin domain-containing protein</fullName>
    </submittedName>
</protein>
<dbReference type="SUPFAM" id="SSF51182">
    <property type="entry name" value="RmlC-like cupins"/>
    <property type="match status" value="1"/>
</dbReference>
<dbReference type="PANTHER" id="PTHR41517">
    <property type="entry name" value="1,2-DIOXYGENASE PROTEIN-RELATED"/>
    <property type="match status" value="1"/>
</dbReference>
<proteinExistence type="predicted"/>
<keyword evidence="2" id="KW-0560">Oxidoreductase</keyword>
<dbReference type="AlphaFoldDB" id="A0AAP5UYP9"/>
<organism evidence="5 6">
    <name type="scientific">Paraburkholderia fungorum</name>
    <dbReference type="NCBI Taxonomy" id="134537"/>
    <lineage>
        <taxon>Bacteria</taxon>
        <taxon>Pseudomonadati</taxon>
        <taxon>Pseudomonadota</taxon>
        <taxon>Betaproteobacteria</taxon>
        <taxon>Burkholderiales</taxon>
        <taxon>Burkholderiaceae</taxon>
        <taxon>Paraburkholderia</taxon>
    </lineage>
</organism>
<dbReference type="Pfam" id="PF07883">
    <property type="entry name" value="Cupin_2"/>
    <property type="match status" value="1"/>
</dbReference>
<evidence type="ECO:0000259" key="4">
    <source>
        <dbReference type="Pfam" id="PF07883"/>
    </source>
</evidence>
<dbReference type="InterPro" id="IPR013096">
    <property type="entry name" value="Cupin_2"/>
</dbReference>
<dbReference type="InterPro" id="IPR011051">
    <property type="entry name" value="RmlC_Cupin_sf"/>
</dbReference>
<dbReference type="InterPro" id="IPR014710">
    <property type="entry name" value="RmlC-like_jellyroll"/>
</dbReference>
<evidence type="ECO:0000256" key="1">
    <source>
        <dbReference type="ARBA" id="ARBA00022964"/>
    </source>
</evidence>
<dbReference type="Proteomes" id="UP001246473">
    <property type="component" value="Unassembled WGS sequence"/>
</dbReference>
<evidence type="ECO:0000313" key="6">
    <source>
        <dbReference type="Proteomes" id="UP001246473"/>
    </source>
</evidence>
<evidence type="ECO:0000256" key="2">
    <source>
        <dbReference type="ARBA" id="ARBA00023002"/>
    </source>
</evidence>
<dbReference type="PANTHER" id="PTHR41517:SF1">
    <property type="entry name" value="CUPIN"/>
    <property type="match status" value="1"/>
</dbReference>